<dbReference type="Proteomes" id="UP001500928">
    <property type="component" value="Unassembled WGS sequence"/>
</dbReference>
<feature type="transmembrane region" description="Helical" evidence="1">
    <location>
        <begin position="64"/>
        <end position="85"/>
    </location>
</feature>
<proteinExistence type="predicted"/>
<keyword evidence="1" id="KW-0812">Transmembrane</keyword>
<gene>
    <name evidence="2" type="ORF">GCM10023200_03750</name>
</gene>
<keyword evidence="3" id="KW-1185">Reference proteome</keyword>
<keyword evidence="1" id="KW-0472">Membrane</keyword>
<dbReference type="InterPro" id="IPR021401">
    <property type="entry name" value="DUF3040"/>
</dbReference>
<feature type="transmembrane region" description="Helical" evidence="1">
    <location>
        <begin position="39"/>
        <end position="58"/>
    </location>
</feature>
<evidence type="ECO:0000313" key="3">
    <source>
        <dbReference type="Proteomes" id="UP001500928"/>
    </source>
</evidence>
<evidence type="ECO:0000313" key="2">
    <source>
        <dbReference type="EMBL" id="GAA4774510.1"/>
    </source>
</evidence>
<dbReference type="EMBL" id="BAABHO010000002">
    <property type="protein sequence ID" value="GAA4774510.1"/>
    <property type="molecule type" value="Genomic_DNA"/>
</dbReference>
<comment type="caution">
    <text evidence="2">The sequence shown here is derived from an EMBL/GenBank/DDBJ whole genome shotgun (WGS) entry which is preliminary data.</text>
</comment>
<organism evidence="2 3">
    <name type="scientific">Actinomycetospora chlora</name>
    <dbReference type="NCBI Taxonomy" id="663608"/>
    <lineage>
        <taxon>Bacteria</taxon>
        <taxon>Bacillati</taxon>
        <taxon>Actinomycetota</taxon>
        <taxon>Actinomycetes</taxon>
        <taxon>Pseudonocardiales</taxon>
        <taxon>Pseudonocardiaceae</taxon>
        <taxon>Actinomycetospora</taxon>
    </lineage>
</organism>
<dbReference type="Pfam" id="PF11239">
    <property type="entry name" value="DUF3040"/>
    <property type="match status" value="1"/>
</dbReference>
<name>A0ABP9A619_9PSEU</name>
<accession>A0ABP9A619</accession>
<sequence>MSEPLTHHERVVLDRLAAHESAADPGFARRLRRRPGRGAAVPWLVGAALAAVGVALLLVPGLWVLAAVATLVLVVVPSVLVAWALRQGDLPPG</sequence>
<protein>
    <recommendedName>
        <fullName evidence="4">DUF3040 domain-containing protein</fullName>
    </recommendedName>
</protein>
<dbReference type="RefSeq" id="WP_345410643.1">
    <property type="nucleotide sequence ID" value="NZ_BAABHO010000002.1"/>
</dbReference>
<keyword evidence="1" id="KW-1133">Transmembrane helix</keyword>
<evidence type="ECO:0000256" key="1">
    <source>
        <dbReference type="SAM" id="Phobius"/>
    </source>
</evidence>
<reference evidence="3" key="1">
    <citation type="journal article" date="2019" name="Int. J. Syst. Evol. Microbiol.">
        <title>The Global Catalogue of Microorganisms (GCM) 10K type strain sequencing project: providing services to taxonomists for standard genome sequencing and annotation.</title>
        <authorList>
            <consortium name="The Broad Institute Genomics Platform"/>
            <consortium name="The Broad Institute Genome Sequencing Center for Infectious Disease"/>
            <person name="Wu L."/>
            <person name="Ma J."/>
        </authorList>
    </citation>
    <scope>NUCLEOTIDE SEQUENCE [LARGE SCALE GENOMIC DNA]</scope>
    <source>
        <strain evidence="3">JCM 17979</strain>
    </source>
</reference>
<evidence type="ECO:0008006" key="4">
    <source>
        <dbReference type="Google" id="ProtNLM"/>
    </source>
</evidence>